<accession>A0ABN9UDV7</accession>
<organism evidence="2 3">
    <name type="scientific">Prorocentrum cordatum</name>
    <dbReference type="NCBI Taxonomy" id="2364126"/>
    <lineage>
        <taxon>Eukaryota</taxon>
        <taxon>Sar</taxon>
        <taxon>Alveolata</taxon>
        <taxon>Dinophyceae</taxon>
        <taxon>Prorocentrales</taxon>
        <taxon>Prorocentraceae</taxon>
        <taxon>Prorocentrum</taxon>
    </lineage>
</organism>
<reference evidence="2" key="1">
    <citation type="submission" date="2023-10" db="EMBL/GenBank/DDBJ databases">
        <authorList>
            <person name="Chen Y."/>
            <person name="Shah S."/>
            <person name="Dougan E. K."/>
            <person name="Thang M."/>
            <person name="Chan C."/>
        </authorList>
    </citation>
    <scope>NUCLEOTIDE SEQUENCE [LARGE SCALE GENOMIC DNA]</scope>
</reference>
<sequence>PPSGGGGRARAAARAARRARPQLPMGLDGVQARGRYQGVDAACGSAAEGLWERGGLEAERAALEAPGELLRQPQAVRRVPGAPLELEAVGRAEALRQIQGDLARLAAACAAAGGPEAARASAGAGGPPPPKSRALRDVDAGLAELQRRLPPRW</sequence>
<evidence type="ECO:0000256" key="1">
    <source>
        <dbReference type="SAM" id="MobiDB-lite"/>
    </source>
</evidence>
<evidence type="ECO:0000313" key="2">
    <source>
        <dbReference type="EMBL" id="CAK0857719.1"/>
    </source>
</evidence>
<feature type="non-terminal residue" evidence="2">
    <location>
        <position position="1"/>
    </location>
</feature>
<name>A0ABN9UDV7_9DINO</name>
<dbReference type="EMBL" id="CAUYUJ010015750">
    <property type="protein sequence ID" value="CAK0857719.1"/>
    <property type="molecule type" value="Genomic_DNA"/>
</dbReference>
<proteinExistence type="predicted"/>
<gene>
    <name evidence="2" type="ORF">PCOR1329_LOCUS47725</name>
</gene>
<protein>
    <submittedName>
        <fullName evidence="2">Uncharacterized protein</fullName>
    </submittedName>
</protein>
<evidence type="ECO:0000313" key="3">
    <source>
        <dbReference type="Proteomes" id="UP001189429"/>
    </source>
</evidence>
<keyword evidence="3" id="KW-1185">Reference proteome</keyword>
<feature type="region of interest" description="Disordered" evidence="1">
    <location>
        <begin position="116"/>
        <end position="135"/>
    </location>
</feature>
<comment type="caution">
    <text evidence="2">The sequence shown here is derived from an EMBL/GenBank/DDBJ whole genome shotgun (WGS) entry which is preliminary data.</text>
</comment>
<dbReference type="Proteomes" id="UP001189429">
    <property type="component" value="Unassembled WGS sequence"/>
</dbReference>